<organism evidence="2 3">
    <name type="scientific">Portunus trituberculatus</name>
    <name type="common">Swimming crab</name>
    <name type="synonym">Neptunus trituberculatus</name>
    <dbReference type="NCBI Taxonomy" id="210409"/>
    <lineage>
        <taxon>Eukaryota</taxon>
        <taxon>Metazoa</taxon>
        <taxon>Ecdysozoa</taxon>
        <taxon>Arthropoda</taxon>
        <taxon>Crustacea</taxon>
        <taxon>Multicrustacea</taxon>
        <taxon>Malacostraca</taxon>
        <taxon>Eumalacostraca</taxon>
        <taxon>Eucarida</taxon>
        <taxon>Decapoda</taxon>
        <taxon>Pleocyemata</taxon>
        <taxon>Brachyura</taxon>
        <taxon>Eubrachyura</taxon>
        <taxon>Portunoidea</taxon>
        <taxon>Portunidae</taxon>
        <taxon>Portuninae</taxon>
        <taxon>Portunus</taxon>
    </lineage>
</organism>
<dbReference type="EMBL" id="VSRR010040742">
    <property type="protein sequence ID" value="MPC75276.1"/>
    <property type="molecule type" value="Genomic_DNA"/>
</dbReference>
<evidence type="ECO:0000313" key="3">
    <source>
        <dbReference type="Proteomes" id="UP000324222"/>
    </source>
</evidence>
<comment type="caution">
    <text evidence="2">The sequence shown here is derived from an EMBL/GenBank/DDBJ whole genome shotgun (WGS) entry which is preliminary data.</text>
</comment>
<evidence type="ECO:0008006" key="4">
    <source>
        <dbReference type="Google" id="ProtNLM"/>
    </source>
</evidence>
<reference evidence="2 3" key="1">
    <citation type="submission" date="2019-05" db="EMBL/GenBank/DDBJ databases">
        <title>Another draft genome of Portunus trituberculatus and its Hox gene families provides insights of decapod evolution.</title>
        <authorList>
            <person name="Jeong J.-H."/>
            <person name="Song I."/>
            <person name="Kim S."/>
            <person name="Choi T."/>
            <person name="Kim D."/>
            <person name="Ryu S."/>
            <person name="Kim W."/>
        </authorList>
    </citation>
    <scope>NUCLEOTIDE SEQUENCE [LARGE SCALE GENOMIC DNA]</scope>
    <source>
        <tissue evidence="2">Muscle</tissue>
    </source>
</reference>
<name>A0A5B7I000_PORTR</name>
<sequence length="90" mass="10095">MPFLWFRQAFPLLPLPPFLVCSLYPPSKRPPTLHSFTCSSEVTSTSLICPSRRFLPPFTLLSFAPTNLDCPTPPLRHLPEEVGGVNGNHY</sequence>
<keyword evidence="1" id="KW-0732">Signal</keyword>
<evidence type="ECO:0000313" key="2">
    <source>
        <dbReference type="EMBL" id="MPC75276.1"/>
    </source>
</evidence>
<keyword evidence="3" id="KW-1185">Reference proteome</keyword>
<gene>
    <name evidence="2" type="ORF">E2C01_069661</name>
</gene>
<protein>
    <recommendedName>
        <fullName evidence="4">Secreted protein</fullName>
    </recommendedName>
</protein>
<evidence type="ECO:0000256" key="1">
    <source>
        <dbReference type="SAM" id="SignalP"/>
    </source>
</evidence>
<dbReference type="AlphaFoldDB" id="A0A5B7I000"/>
<accession>A0A5B7I000</accession>
<proteinExistence type="predicted"/>
<feature type="signal peptide" evidence="1">
    <location>
        <begin position="1"/>
        <end position="22"/>
    </location>
</feature>
<feature type="chain" id="PRO_5023095096" description="Secreted protein" evidence="1">
    <location>
        <begin position="23"/>
        <end position="90"/>
    </location>
</feature>
<dbReference type="Proteomes" id="UP000324222">
    <property type="component" value="Unassembled WGS sequence"/>
</dbReference>